<proteinExistence type="predicted"/>
<dbReference type="EMBL" id="M30934">
    <property type="protein sequence ID" value="AAA88526.1"/>
    <property type="molecule type" value="Genomic_DNA"/>
</dbReference>
<organism evidence="2">
    <name type="scientific">Rhizobium meliloti</name>
    <name type="common">Ensifer meliloti</name>
    <name type="synonym">Sinorhizobium meliloti</name>
    <dbReference type="NCBI Taxonomy" id="382"/>
    <lineage>
        <taxon>Bacteria</taxon>
        <taxon>Pseudomonadati</taxon>
        <taxon>Pseudomonadota</taxon>
        <taxon>Alphaproteobacteria</taxon>
        <taxon>Hyphomicrobiales</taxon>
        <taxon>Rhizobiaceae</taxon>
        <taxon>Sinorhizobium/Ensifer group</taxon>
        <taxon>Sinorhizobium</taxon>
    </lineage>
</organism>
<sequence>MPLRSNSAATGASDPSALRSPHRLREIVQERMKGRAETAGQALEEEKLGTLRARPSANFPEKTRFADAGVPLDQDHGALSRKDAIPELPDGIQFVLTVDQRPAHPSEGIEAVHPHFMAERPPHFLRRCKALELLAALKHEGIGSACKMACLLGDQNAVRRRDGLQPGSHGKGRACDRFASPAFAGSFENEGNGRRDAHADLQIVLPCLAADALARLDDPEPRADCERGGVLRLEFDREERNTAVAGLVLHHTGMRCDGLLRGKLKGGHQLLVILDIHHVHQIGRPDQIIAKRRDDTPLAATHGRTTRALPALGRSPWCVCPALAQHAPLPHSPARSAQTRGAASGRPVCLAFSDVIPT</sequence>
<reference evidence="2" key="2">
    <citation type="submission" date="1990-11" db="EMBL/GenBank/DDBJ databases">
        <authorList>
            <person name="Bent A.F."/>
            <person name="Signer E.R."/>
        </authorList>
    </citation>
    <scope>NUCLEOTIDE SEQUENCE</scope>
    <source>
        <strain evidence="2">Rm1021</strain>
    </source>
</reference>
<protein>
    <submittedName>
        <fullName evidence="2">Uncharacterized protein</fullName>
    </submittedName>
</protein>
<evidence type="ECO:0000256" key="1">
    <source>
        <dbReference type="SAM" id="MobiDB-lite"/>
    </source>
</evidence>
<reference evidence="2" key="1">
    <citation type="journal article" date="1990" name="J. Bacteriol.">
        <title>Rhizobium meliloti suhR suppresses the phenotype of an Escherichia coli RNA polymerase sigma 32 mutant.</title>
        <authorList>
            <person name="Bent A.F."/>
            <person name="Signer E.R."/>
        </authorList>
    </citation>
    <scope>NUCLEOTIDE SEQUENCE</scope>
    <source>
        <strain evidence="2">Rm1021</strain>
    </source>
</reference>
<dbReference type="AlphaFoldDB" id="Q53000"/>
<accession>Q53000</accession>
<feature type="region of interest" description="Disordered" evidence="1">
    <location>
        <begin position="1"/>
        <end position="22"/>
    </location>
</feature>
<name>Q53000_RHIML</name>
<evidence type="ECO:0000313" key="2">
    <source>
        <dbReference type="EMBL" id="AAA88526.1"/>
    </source>
</evidence>
<feature type="compositionally biased region" description="Polar residues" evidence="1">
    <location>
        <begin position="1"/>
        <end position="10"/>
    </location>
</feature>